<dbReference type="PROSITE" id="PS00170">
    <property type="entry name" value="CSA_PPIASE_1"/>
    <property type="match status" value="1"/>
</dbReference>
<comment type="subcellular location">
    <subcellularLocation>
        <location evidence="4">Nucleus</location>
    </subcellularLocation>
</comment>
<evidence type="ECO:0000256" key="7">
    <source>
        <dbReference type="ARBA" id="ARBA00022679"/>
    </source>
</evidence>
<feature type="region of interest" description="Disordered" evidence="12">
    <location>
        <begin position="205"/>
        <end position="237"/>
    </location>
</feature>
<dbReference type="InterPro" id="IPR003613">
    <property type="entry name" value="Ubox_domain"/>
</dbReference>
<dbReference type="Gene3D" id="3.30.40.10">
    <property type="entry name" value="Zinc/RING finger domain, C3HC4 (zinc finger)"/>
    <property type="match status" value="1"/>
</dbReference>
<dbReference type="PANTHER" id="PTHR45625">
    <property type="entry name" value="PEPTIDYL-PROLYL CIS-TRANS ISOMERASE-RELATED"/>
    <property type="match status" value="1"/>
</dbReference>
<feature type="compositionally biased region" description="Basic and acidic residues" evidence="12">
    <location>
        <begin position="206"/>
        <end position="237"/>
    </location>
</feature>
<dbReference type="EC" id="5.2.1.8" evidence="15"/>
<comment type="similarity">
    <text evidence="6">Belongs to the cyclophilin-type PPIase family. PPIL2 subfamily.</text>
</comment>
<comment type="catalytic activity">
    <reaction evidence="1">
        <text>S-ubiquitinyl-[E2 ubiquitin-conjugating enzyme]-L-cysteine + [acceptor protein]-L-lysine = [E2 ubiquitin-conjugating enzyme]-L-cysteine + N(6)-ubiquitinyl-[acceptor protein]-L-lysine.</text>
        <dbReference type="EC" id="2.3.2.27"/>
    </reaction>
</comment>
<dbReference type="PRINTS" id="PR00153">
    <property type="entry name" value="CSAPPISMRASE"/>
</dbReference>
<dbReference type="Gene3D" id="2.40.100.10">
    <property type="entry name" value="Cyclophilin-like"/>
    <property type="match status" value="1"/>
</dbReference>
<dbReference type="InterPro" id="IPR029000">
    <property type="entry name" value="Cyclophilin-like_dom_sf"/>
</dbReference>
<name>A0A0B7FB05_THACB</name>
<dbReference type="GO" id="GO:0061630">
    <property type="term" value="F:ubiquitin protein ligase activity"/>
    <property type="evidence" value="ECO:0007669"/>
    <property type="project" value="UniProtKB-EC"/>
</dbReference>
<dbReference type="GO" id="GO:0003755">
    <property type="term" value="F:peptidyl-prolyl cis-trans isomerase activity"/>
    <property type="evidence" value="ECO:0007669"/>
    <property type="project" value="UniProtKB-KW"/>
</dbReference>
<dbReference type="GO" id="GO:0000209">
    <property type="term" value="P:protein polyubiquitination"/>
    <property type="evidence" value="ECO:0007669"/>
    <property type="project" value="TreeGrafter"/>
</dbReference>
<proteinExistence type="inferred from homology"/>
<dbReference type="STRING" id="1108050.A0A0B7FB05"/>
<feature type="domain" description="PPIase cyclophilin-type" evidence="13">
    <location>
        <begin position="323"/>
        <end position="469"/>
    </location>
</feature>
<feature type="domain" description="U-box" evidence="14">
    <location>
        <begin position="61"/>
        <end position="139"/>
    </location>
</feature>
<dbReference type="FunFam" id="2.40.100.10:FF:000014">
    <property type="entry name" value="Peptidyl-prolyl cis-trans isomerase cyp65"/>
    <property type="match status" value="1"/>
</dbReference>
<evidence type="ECO:0000259" key="14">
    <source>
        <dbReference type="PROSITE" id="PS51698"/>
    </source>
</evidence>
<sequence length="560" mass="61259">MASDGTEWFGDGLRRSCLRYTTMGHGSNDKLYITHNEHSAGLHSASSRGFRAKQEGPHPGSRTPFDCCALSFQAFEFPVCARNADGTGTVFDLTNIIPWLKEHNNTHPHTNEPLKPADLIKLHYGKNSSGALIDPITMKPLSEHSHIVAIATTGNVFLADSVSKFAGGRDLVADVAFKKEDVITLQDPHRITTLSIAAPVINAPKTTEDSKDKEPAKADAAKPSKSEVTAKPKKDLTEKPQAAAVVNLKAKERAYNVSPFASGYTGASLTSTSLDPMTKSDAAMFDEEELMFDDISKERSQKAQKKNLASRRAYVRMVTNLGGSLNLELFCEKAPKTCYNFIMLAKSGKYDNCPFHRLIPGFMIQGGDPTGTGSGGESHWGTPFRDEFDMPKAEKHDSRGVLSMANKGLNSNGSQFFITFKPTPHLDGKHTVFGKLVGGEDVLDAMESIPRAPGTEKPAKDIRITEVIVYQDPFEEYKARLARKLEHQSQSGDPNKKRRAETLEDSMTWFGQKVGEEQKGGAGQGGVGKYLKLEAPVTTARSADEGKKKRKTGFGNFDNW</sequence>
<dbReference type="PANTHER" id="PTHR45625:SF1">
    <property type="entry name" value="RING-TYPE E3 UBIQUITIN-PROTEIN LIGASE PPIL2"/>
    <property type="match status" value="1"/>
</dbReference>
<gene>
    <name evidence="15" type="ORF">RSOLAG1IB_11330</name>
</gene>
<comment type="function">
    <text evidence="3">May catalyze the cis-trans isomerization of proline imidic peptide bonds in oligopeptides thereby assisting the folding of proteins. May also function as a chaperone, playing a role in intracellular transport of proteins. May also have a protein ubiquitin ligase activity acting as an E3 ubiquitin protein ligase or as a ubiquitin-ubiquitin ligase promoting elongation of ubiquitin chains on proteins.</text>
</comment>
<evidence type="ECO:0000313" key="16">
    <source>
        <dbReference type="Proteomes" id="UP000059188"/>
    </source>
</evidence>
<dbReference type="SUPFAM" id="SSF57850">
    <property type="entry name" value="RING/U-box"/>
    <property type="match status" value="1"/>
</dbReference>
<keyword evidence="16" id="KW-1185">Reference proteome</keyword>
<dbReference type="GO" id="GO:0071013">
    <property type="term" value="C:catalytic step 2 spliceosome"/>
    <property type="evidence" value="ECO:0007669"/>
    <property type="project" value="TreeGrafter"/>
</dbReference>
<keyword evidence="8" id="KW-0833">Ubl conjugation pathway</keyword>
<evidence type="ECO:0000259" key="13">
    <source>
        <dbReference type="PROSITE" id="PS50072"/>
    </source>
</evidence>
<dbReference type="SMART" id="SM00504">
    <property type="entry name" value="Ubox"/>
    <property type="match status" value="1"/>
</dbReference>
<evidence type="ECO:0000256" key="8">
    <source>
        <dbReference type="ARBA" id="ARBA00022786"/>
    </source>
</evidence>
<keyword evidence="10 15" id="KW-0413">Isomerase</keyword>
<evidence type="ECO:0000313" key="15">
    <source>
        <dbReference type="EMBL" id="CEL53398.1"/>
    </source>
</evidence>
<dbReference type="Proteomes" id="UP000059188">
    <property type="component" value="Unassembled WGS sequence"/>
</dbReference>
<evidence type="ECO:0000256" key="12">
    <source>
        <dbReference type="SAM" id="MobiDB-lite"/>
    </source>
</evidence>
<feature type="region of interest" description="Disordered" evidence="12">
    <location>
        <begin position="508"/>
        <end position="560"/>
    </location>
</feature>
<dbReference type="InterPro" id="IPR020892">
    <property type="entry name" value="Cyclophilin-type_PPIase_CS"/>
</dbReference>
<dbReference type="InterPro" id="IPR013083">
    <property type="entry name" value="Znf_RING/FYVE/PHD"/>
</dbReference>
<evidence type="ECO:0000256" key="2">
    <source>
        <dbReference type="ARBA" id="ARBA00000971"/>
    </source>
</evidence>
<dbReference type="PROSITE" id="PS51698">
    <property type="entry name" value="U_BOX"/>
    <property type="match status" value="1"/>
</dbReference>
<evidence type="ECO:0000256" key="9">
    <source>
        <dbReference type="ARBA" id="ARBA00023110"/>
    </source>
</evidence>
<dbReference type="InterPro" id="IPR002130">
    <property type="entry name" value="Cyclophilin-type_PPIase_dom"/>
</dbReference>
<dbReference type="EMBL" id="LN679220">
    <property type="protein sequence ID" value="CEL53398.1"/>
    <property type="molecule type" value="Genomic_DNA"/>
</dbReference>
<dbReference type="Pfam" id="PF00160">
    <property type="entry name" value="Pro_isomerase"/>
    <property type="match status" value="1"/>
</dbReference>
<dbReference type="CDD" id="cd01923">
    <property type="entry name" value="cyclophilin_RING"/>
    <property type="match status" value="1"/>
</dbReference>
<dbReference type="SUPFAM" id="SSF50891">
    <property type="entry name" value="Cyclophilin-like"/>
    <property type="match status" value="1"/>
</dbReference>
<reference evidence="15 16" key="1">
    <citation type="submission" date="2014-11" db="EMBL/GenBank/DDBJ databases">
        <authorList>
            <person name="Wibberg Daniel"/>
        </authorList>
    </citation>
    <scope>NUCLEOTIDE SEQUENCE [LARGE SCALE GENOMIC DNA]</scope>
    <source>
        <strain evidence="15">Rhizoctonia solani AG1-IB 7/3/14</strain>
    </source>
</reference>
<keyword evidence="7" id="KW-0808">Transferase</keyword>
<dbReference type="PROSITE" id="PS50072">
    <property type="entry name" value="CSA_PPIASE_2"/>
    <property type="match status" value="1"/>
</dbReference>
<dbReference type="AlphaFoldDB" id="A0A0B7FB05"/>
<evidence type="ECO:0000256" key="5">
    <source>
        <dbReference type="ARBA" id="ARBA00004906"/>
    </source>
</evidence>
<keyword evidence="11" id="KW-0539">Nucleus</keyword>
<evidence type="ECO:0000256" key="10">
    <source>
        <dbReference type="ARBA" id="ARBA00023235"/>
    </source>
</evidence>
<protein>
    <submittedName>
        <fullName evidence="15">Peptidyl-prolyl cis-trans isomerase-like 2</fullName>
        <ecNumber evidence="15">5.2.1.8</ecNumber>
    </submittedName>
</protein>
<evidence type="ECO:0000256" key="1">
    <source>
        <dbReference type="ARBA" id="ARBA00000900"/>
    </source>
</evidence>
<comment type="catalytic activity">
    <reaction evidence="2">
        <text>[protein]-peptidylproline (omega=180) = [protein]-peptidylproline (omega=0)</text>
        <dbReference type="Rhea" id="RHEA:16237"/>
        <dbReference type="Rhea" id="RHEA-COMP:10747"/>
        <dbReference type="Rhea" id="RHEA-COMP:10748"/>
        <dbReference type="ChEBI" id="CHEBI:83833"/>
        <dbReference type="ChEBI" id="CHEBI:83834"/>
        <dbReference type="EC" id="5.2.1.8"/>
    </reaction>
</comment>
<dbReference type="InterPro" id="IPR044666">
    <property type="entry name" value="Cyclophilin_A-like"/>
</dbReference>
<evidence type="ECO:0000256" key="3">
    <source>
        <dbReference type="ARBA" id="ARBA00003697"/>
    </source>
</evidence>
<organism evidence="15 16">
    <name type="scientific">Thanatephorus cucumeris (strain AG1-IB / isolate 7/3/14)</name>
    <name type="common">Lettuce bottom rot fungus</name>
    <name type="synonym">Rhizoctonia solani</name>
    <dbReference type="NCBI Taxonomy" id="1108050"/>
    <lineage>
        <taxon>Eukaryota</taxon>
        <taxon>Fungi</taxon>
        <taxon>Dikarya</taxon>
        <taxon>Basidiomycota</taxon>
        <taxon>Agaricomycotina</taxon>
        <taxon>Agaricomycetes</taxon>
        <taxon>Cantharellales</taxon>
        <taxon>Ceratobasidiaceae</taxon>
        <taxon>Rhizoctonia</taxon>
        <taxon>Rhizoctonia solani AG-1</taxon>
    </lineage>
</organism>
<evidence type="ECO:0000256" key="4">
    <source>
        <dbReference type="ARBA" id="ARBA00004123"/>
    </source>
</evidence>
<dbReference type="GO" id="GO:0006457">
    <property type="term" value="P:protein folding"/>
    <property type="evidence" value="ECO:0007669"/>
    <property type="project" value="InterPro"/>
</dbReference>
<comment type="pathway">
    <text evidence="5">Protein modification; protein ubiquitination.</text>
</comment>
<dbReference type="OrthoDB" id="407558at2759"/>
<evidence type="ECO:0000256" key="11">
    <source>
        <dbReference type="ARBA" id="ARBA00023242"/>
    </source>
</evidence>
<accession>A0A0B7FB05</accession>
<keyword evidence="9" id="KW-0697">Rotamase</keyword>
<evidence type="ECO:0000256" key="6">
    <source>
        <dbReference type="ARBA" id="ARBA00007930"/>
    </source>
</evidence>